<dbReference type="OrthoDB" id="9805337at2"/>
<dbReference type="GO" id="GO:0016491">
    <property type="term" value="F:oxidoreductase activity"/>
    <property type="evidence" value="ECO:0007669"/>
    <property type="project" value="UniProtKB-KW"/>
</dbReference>
<reference evidence="3 4" key="1">
    <citation type="submission" date="2018-01" db="EMBL/GenBank/DDBJ databases">
        <title>Denitrification phenotypes of diverse strains of Pseudomonas stutzeri.</title>
        <authorList>
            <person name="Milligan D.A."/>
            <person name="Bergaust L."/>
            <person name="Bakken L.R."/>
            <person name="Frostegard A."/>
        </authorList>
    </citation>
    <scope>NUCLEOTIDE SEQUENCE [LARGE SCALE GENOMIC DNA]</scope>
    <source>
        <strain evidence="3 4">28a3</strain>
    </source>
</reference>
<evidence type="ECO:0000313" key="4">
    <source>
        <dbReference type="Proteomes" id="UP000235897"/>
    </source>
</evidence>
<keyword evidence="1" id="KW-0560">Oxidoreductase</keyword>
<proteinExistence type="predicted"/>
<dbReference type="InterPro" id="IPR006076">
    <property type="entry name" value="FAD-dep_OxRdtase"/>
</dbReference>
<dbReference type="PANTHER" id="PTHR13847:SF289">
    <property type="entry name" value="GLYCINE OXIDASE"/>
    <property type="match status" value="1"/>
</dbReference>
<evidence type="ECO:0000259" key="2">
    <source>
        <dbReference type="Pfam" id="PF01266"/>
    </source>
</evidence>
<dbReference type="Pfam" id="PF01266">
    <property type="entry name" value="DAO"/>
    <property type="match status" value="1"/>
</dbReference>
<dbReference type="AlphaFoldDB" id="A0A2N8SZT7"/>
<dbReference type="Gene3D" id="3.30.9.10">
    <property type="entry name" value="D-Amino Acid Oxidase, subunit A, domain 2"/>
    <property type="match status" value="1"/>
</dbReference>
<sequence length="431" mass="47387">MQSHSQAENRPSVAIIGAGVVGLCTALQAQRRGYQVTLIDRGEPGKGASFGNAGYLATELIDPLSNADTIRRAPRMLLDPDGPLALPIRYLHRSLPWLMRFVAAARPEHVERSRQGLRQLNGQAVAAWKRTLSDVDGEDHLLQSGYLLVWESAQGRQAAIEHSQYLQRWGIESTLIEADQIAELEPALSTAVSHALFFPNAHQVRDPYLLCQHLFKSFEARGGRFVQQPIDGLKADTRLITLAGPKETLTCDKAIVCAGAWSRTLMNMTGLDVPLEAERGYHLTMHSDDIKLNRPVGSAERHFVMSPLASGLRAVGFTEIGGLQGAPVKRRFQTLLRNSRALVPALSRQSVEKSEWMGHRPTLPDSLPVISRHPAHANLLFAFGNQHLGLTQAAITAEMVVDLMCDVTPAIDPQPYRVDRFNTSTSSRDAA</sequence>
<dbReference type="SUPFAM" id="SSF51905">
    <property type="entry name" value="FAD/NAD(P)-binding domain"/>
    <property type="match status" value="1"/>
</dbReference>
<dbReference type="Proteomes" id="UP000235897">
    <property type="component" value="Unassembled WGS sequence"/>
</dbReference>
<dbReference type="SUPFAM" id="SSF54373">
    <property type="entry name" value="FAD-linked reductases, C-terminal domain"/>
    <property type="match status" value="1"/>
</dbReference>
<dbReference type="InterPro" id="IPR036188">
    <property type="entry name" value="FAD/NAD-bd_sf"/>
</dbReference>
<protein>
    <submittedName>
        <fullName evidence="3">FAD-dependent oxidoreductase</fullName>
    </submittedName>
</protein>
<gene>
    <name evidence="3" type="ORF">CXL00_02835</name>
</gene>
<evidence type="ECO:0000313" key="3">
    <source>
        <dbReference type="EMBL" id="PNG08000.1"/>
    </source>
</evidence>
<feature type="domain" description="FAD dependent oxidoreductase" evidence="2">
    <location>
        <begin position="13"/>
        <end position="403"/>
    </location>
</feature>
<accession>A0A2N8SZT7</accession>
<dbReference type="RefSeq" id="WP_102845946.1">
    <property type="nucleotide sequence ID" value="NZ_JAETZY010000001.1"/>
</dbReference>
<dbReference type="EMBL" id="POUW01000001">
    <property type="protein sequence ID" value="PNG08000.1"/>
    <property type="molecule type" value="Genomic_DNA"/>
</dbReference>
<dbReference type="GO" id="GO:0005737">
    <property type="term" value="C:cytoplasm"/>
    <property type="evidence" value="ECO:0007669"/>
    <property type="project" value="TreeGrafter"/>
</dbReference>
<evidence type="ECO:0000256" key="1">
    <source>
        <dbReference type="ARBA" id="ARBA00023002"/>
    </source>
</evidence>
<comment type="caution">
    <text evidence="3">The sequence shown here is derived from an EMBL/GenBank/DDBJ whole genome shotgun (WGS) entry which is preliminary data.</text>
</comment>
<dbReference type="Gene3D" id="3.50.50.60">
    <property type="entry name" value="FAD/NAD(P)-binding domain"/>
    <property type="match status" value="2"/>
</dbReference>
<organism evidence="3 4">
    <name type="scientific">Stutzerimonas stutzeri</name>
    <name type="common">Pseudomonas stutzeri</name>
    <dbReference type="NCBI Taxonomy" id="316"/>
    <lineage>
        <taxon>Bacteria</taxon>
        <taxon>Pseudomonadati</taxon>
        <taxon>Pseudomonadota</taxon>
        <taxon>Gammaproteobacteria</taxon>
        <taxon>Pseudomonadales</taxon>
        <taxon>Pseudomonadaceae</taxon>
        <taxon>Stutzerimonas</taxon>
    </lineage>
</organism>
<name>A0A2N8SZT7_STUST</name>
<dbReference type="PANTHER" id="PTHR13847">
    <property type="entry name" value="SARCOSINE DEHYDROGENASE-RELATED"/>
    <property type="match status" value="1"/>
</dbReference>